<evidence type="ECO:0000313" key="3">
    <source>
        <dbReference type="EMBL" id="KRL21610.1"/>
    </source>
</evidence>
<gene>
    <name evidence="3" type="ORF">FC98_GL000636</name>
</gene>
<evidence type="ECO:0000256" key="1">
    <source>
        <dbReference type="SAM" id="Phobius"/>
    </source>
</evidence>
<reference evidence="3 4" key="1">
    <citation type="journal article" date="2015" name="Genome Announc.">
        <title>Expanding the biotechnology potential of lactobacilli through comparative genomics of 213 strains and associated genera.</title>
        <authorList>
            <person name="Sun Z."/>
            <person name="Harris H.M."/>
            <person name="McCann A."/>
            <person name="Guo C."/>
            <person name="Argimon S."/>
            <person name="Zhang W."/>
            <person name="Yang X."/>
            <person name="Jeffery I.B."/>
            <person name="Cooney J.C."/>
            <person name="Kagawa T.F."/>
            <person name="Liu W."/>
            <person name="Song Y."/>
            <person name="Salvetti E."/>
            <person name="Wrobel A."/>
            <person name="Rasinkangas P."/>
            <person name="Parkhill J."/>
            <person name="Rea M.C."/>
            <person name="O'Sullivan O."/>
            <person name="Ritari J."/>
            <person name="Douillard F.P."/>
            <person name="Paul Ross R."/>
            <person name="Yang R."/>
            <person name="Briner A.E."/>
            <person name="Felis G.E."/>
            <person name="de Vos W.M."/>
            <person name="Barrangou R."/>
            <person name="Klaenhammer T.R."/>
            <person name="Caufield P.W."/>
            <person name="Cui Y."/>
            <person name="Zhang H."/>
            <person name="O'Toole P.W."/>
        </authorList>
    </citation>
    <scope>NUCLEOTIDE SEQUENCE [LARGE SCALE GENOMIC DNA]</scope>
    <source>
        <strain evidence="3 4">DSM 19906</strain>
    </source>
</reference>
<feature type="domain" description="VTT" evidence="2">
    <location>
        <begin position="48"/>
        <end position="162"/>
    </location>
</feature>
<dbReference type="PATRIC" id="fig|1423766.4.peg.656"/>
<proteinExistence type="predicted"/>
<dbReference type="InterPro" id="IPR032816">
    <property type="entry name" value="VTT_dom"/>
</dbReference>
<accession>A0A0R1NVL4</accession>
<protein>
    <recommendedName>
        <fullName evidence="2">VTT domain-containing protein</fullName>
    </recommendedName>
</protein>
<keyword evidence="1" id="KW-0812">Transmembrane</keyword>
<keyword evidence="1" id="KW-1133">Transmembrane helix</keyword>
<feature type="transmembrane region" description="Helical" evidence="1">
    <location>
        <begin position="67"/>
        <end position="92"/>
    </location>
</feature>
<evidence type="ECO:0000313" key="4">
    <source>
        <dbReference type="Proteomes" id="UP000051439"/>
    </source>
</evidence>
<dbReference type="Pfam" id="PF09335">
    <property type="entry name" value="VTT_dom"/>
    <property type="match status" value="1"/>
</dbReference>
<dbReference type="EMBL" id="AZEB01000013">
    <property type="protein sequence ID" value="KRL21610.1"/>
    <property type="molecule type" value="Genomic_DNA"/>
</dbReference>
<name>A0A0R1NVL4_9LACO</name>
<organism evidence="3 4">
    <name type="scientific">Lentilactobacillus kisonensis DSM 19906 = JCM 15041</name>
    <dbReference type="NCBI Taxonomy" id="1423766"/>
    <lineage>
        <taxon>Bacteria</taxon>
        <taxon>Bacillati</taxon>
        <taxon>Bacillota</taxon>
        <taxon>Bacilli</taxon>
        <taxon>Lactobacillales</taxon>
        <taxon>Lactobacillaceae</taxon>
        <taxon>Lentilactobacillus</taxon>
    </lineage>
</organism>
<keyword evidence="1" id="KW-0472">Membrane</keyword>
<keyword evidence="4" id="KW-1185">Reference proteome</keyword>
<feature type="transmembrane region" description="Helical" evidence="1">
    <location>
        <begin position="171"/>
        <end position="189"/>
    </location>
</feature>
<comment type="caution">
    <text evidence="3">The sequence shown here is derived from an EMBL/GenBank/DDBJ whole genome shotgun (WGS) entry which is preliminary data.</text>
</comment>
<evidence type="ECO:0000259" key="2">
    <source>
        <dbReference type="Pfam" id="PF09335"/>
    </source>
</evidence>
<feature type="transmembrane region" description="Helical" evidence="1">
    <location>
        <begin position="32"/>
        <end position="60"/>
    </location>
</feature>
<sequence length="197" mass="21888">MRFEPKIQLLFNEAAERQWIISHFQSSSPIDLISFSLLIILFSVIPGFPASIIGIVAGICFGHWLGFMVNVIGITMGNFIAATFLNTISNHWVKRRPNRLYADLVNMRHPKLGVVIGYSIPFIPSMLVNVAATDLKFSPPQLFSLCLTGSLVVSALYSFSGDALFKGNFRLLALLLVLMAALVTLVRVIHIDRKQAR</sequence>
<feature type="transmembrane region" description="Helical" evidence="1">
    <location>
        <begin position="112"/>
        <end position="130"/>
    </location>
</feature>
<dbReference type="AlphaFoldDB" id="A0A0R1NVL4"/>
<dbReference type="Proteomes" id="UP000051439">
    <property type="component" value="Unassembled WGS sequence"/>
</dbReference>